<evidence type="ECO:0000256" key="1">
    <source>
        <dbReference type="SAM" id="MobiDB-lite"/>
    </source>
</evidence>
<dbReference type="EMBL" id="FNHS01000003">
    <property type="protein sequence ID" value="SDM72680.1"/>
    <property type="molecule type" value="Genomic_DNA"/>
</dbReference>
<feature type="compositionally biased region" description="Basic and acidic residues" evidence="1">
    <location>
        <begin position="16"/>
        <end position="41"/>
    </location>
</feature>
<proteinExistence type="predicted"/>
<gene>
    <name evidence="2" type="ORF">SAMN05216360_103220</name>
</gene>
<accession>A0A1G9VKQ4</accession>
<evidence type="ECO:0000313" key="2">
    <source>
        <dbReference type="EMBL" id="SDM72680.1"/>
    </source>
</evidence>
<protein>
    <submittedName>
        <fullName evidence="2">Uncharacterized protein</fullName>
    </submittedName>
</protein>
<reference evidence="3" key="1">
    <citation type="submission" date="2016-10" db="EMBL/GenBank/DDBJ databases">
        <authorList>
            <person name="Varghese N."/>
            <person name="Submissions S."/>
        </authorList>
    </citation>
    <scope>NUCLEOTIDE SEQUENCE [LARGE SCALE GENOMIC DNA]</scope>
    <source>
        <strain evidence="3">BL47</strain>
    </source>
</reference>
<sequence length="78" mass="8619">MLAPWPLNRHAAVFDAPREEAGARAEASARHRREDQLRDANDLSGSDAVSLVRSIRARALQNALPDSTVMIRADRDGR</sequence>
<name>A0A1G9VKQ4_9HYPH</name>
<evidence type="ECO:0000313" key="3">
    <source>
        <dbReference type="Proteomes" id="UP000198704"/>
    </source>
</evidence>
<dbReference type="Proteomes" id="UP000198704">
    <property type="component" value="Unassembled WGS sequence"/>
</dbReference>
<dbReference type="STRING" id="582672.SAMN05216360_103220"/>
<organism evidence="2 3">
    <name type="scientific">Methylobacterium phyllostachyos</name>
    <dbReference type="NCBI Taxonomy" id="582672"/>
    <lineage>
        <taxon>Bacteria</taxon>
        <taxon>Pseudomonadati</taxon>
        <taxon>Pseudomonadota</taxon>
        <taxon>Alphaproteobacteria</taxon>
        <taxon>Hyphomicrobiales</taxon>
        <taxon>Methylobacteriaceae</taxon>
        <taxon>Methylobacterium</taxon>
    </lineage>
</organism>
<keyword evidence="3" id="KW-1185">Reference proteome</keyword>
<dbReference type="AlphaFoldDB" id="A0A1G9VKQ4"/>
<feature type="region of interest" description="Disordered" evidence="1">
    <location>
        <begin position="13"/>
        <end position="43"/>
    </location>
</feature>